<name>A0A139IU08_9PEZI</name>
<comment type="caution">
    <text evidence="1">The sequence shown here is derived from an EMBL/GenBank/DDBJ whole genome shotgun (WGS) entry which is preliminary data.</text>
</comment>
<dbReference type="AlphaFoldDB" id="A0A139IU08"/>
<dbReference type="OrthoDB" id="10558779at2759"/>
<proteinExistence type="predicted"/>
<reference evidence="1 2" key="1">
    <citation type="submission" date="2015-07" db="EMBL/GenBank/DDBJ databases">
        <title>Comparative genomics of the Sigatoka disease complex on banana suggests a link between parallel evolutionary changes in Pseudocercospora fijiensis and Pseudocercospora eumusae and increased virulence on the banana host.</title>
        <authorList>
            <person name="Chang T.-C."/>
            <person name="Salvucci A."/>
            <person name="Crous P.W."/>
            <person name="Stergiopoulos I."/>
        </authorList>
    </citation>
    <scope>NUCLEOTIDE SEQUENCE [LARGE SCALE GENOMIC DNA]</scope>
    <source>
        <strain evidence="1 2">CBS 116634</strain>
    </source>
</reference>
<organism evidence="1 2">
    <name type="scientific">Pseudocercospora musae</name>
    <dbReference type="NCBI Taxonomy" id="113226"/>
    <lineage>
        <taxon>Eukaryota</taxon>
        <taxon>Fungi</taxon>
        <taxon>Dikarya</taxon>
        <taxon>Ascomycota</taxon>
        <taxon>Pezizomycotina</taxon>
        <taxon>Dothideomycetes</taxon>
        <taxon>Dothideomycetidae</taxon>
        <taxon>Mycosphaerellales</taxon>
        <taxon>Mycosphaerellaceae</taxon>
        <taxon>Pseudocercospora</taxon>
    </lineage>
</organism>
<evidence type="ECO:0000313" key="1">
    <source>
        <dbReference type="EMBL" id="KXT18249.1"/>
    </source>
</evidence>
<evidence type="ECO:0000313" key="2">
    <source>
        <dbReference type="Proteomes" id="UP000073492"/>
    </source>
</evidence>
<dbReference type="EMBL" id="LFZO01000009">
    <property type="protein sequence ID" value="KXT18249.1"/>
    <property type="molecule type" value="Genomic_DNA"/>
</dbReference>
<sequence>MAPLILPEALQLDSHHGSDVAARDFWTVVYDRYGHQLISNQKASHHSFVVRCSMAAHTSHTLNRRPDTMLFCRRLAREIIFIPLNPALWLNSLSTHQLNVFDADSPSSSLSRRNMPGEATLNPQVGLMAQSWNKDRGSQHQEHFLICHLFISRLDHKIALQKEPAHNTTPIVELSSDRERRIIVYLRRQAKRKRNHNRRLSSAELGVEYGLPEVIA</sequence>
<accession>A0A139IU08</accession>
<keyword evidence="2" id="KW-1185">Reference proteome</keyword>
<dbReference type="Proteomes" id="UP000073492">
    <property type="component" value="Unassembled WGS sequence"/>
</dbReference>
<gene>
    <name evidence="1" type="ORF">AC579_2909</name>
</gene>
<protein>
    <submittedName>
        <fullName evidence="1">Uncharacterized protein</fullName>
    </submittedName>
</protein>